<name>A0A6C0CFD5_9ZZZZ</name>
<accession>A0A6C0CFD5</accession>
<proteinExistence type="predicted"/>
<protein>
    <submittedName>
        <fullName evidence="1">Uncharacterized protein</fullName>
    </submittedName>
</protein>
<dbReference type="AlphaFoldDB" id="A0A6C0CFD5"/>
<organism evidence="1">
    <name type="scientific">viral metagenome</name>
    <dbReference type="NCBI Taxonomy" id="1070528"/>
    <lineage>
        <taxon>unclassified sequences</taxon>
        <taxon>metagenomes</taxon>
        <taxon>organismal metagenomes</taxon>
    </lineage>
</organism>
<dbReference type="EMBL" id="MN739412">
    <property type="protein sequence ID" value="QHT03476.1"/>
    <property type="molecule type" value="Genomic_DNA"/>
</dbReference>
<evidence type="ECO:0000313" key="1">
    <source>
        <dbReference type="EMBL" id="QHT03476.1"/>
    </source>
</evidence>
<reference evidence="1" key="1">
    <citation type="journal article" date="2020" name="Nature">
        <title>Giant virus diversity and host interactions through global metagenomics.</title>
        <authorList>
            <person name="Schulz F."/>
            <person name="Roux S."/>
            <person name="Paez-Espino D."/>
            <person name="Jungbluth S."/>
            <person name="Walsh D.A."/>
            <person name="Denef V.J."/>
            <person name="McMahon K.D."/>
            <person name="Konstantinidis K.T."/>
            <person name="Eloe-Fadrosh E.A."/>
            <person name="Kyrpides N.C."/>
            <person name="Woyke T."/>
        </authorList>
    </citation>
    <scope>NUCLEOTIDE SEQUENCE</scope>
    <source>
        <strain evidence="1">GVMAG-M-3300021079-18</strain>
    </source>
</reference>
<sequence>MDDPKLTNVGANKFGHVKRQKWLAVLVRFSDTKTCVRFCNDERYPERYFDLAYFDKDGQLHCDVYGKDPSDIDRSYNSHSSEEFE</sequence>